<feature type="region of interest" description="Disordered" evidence="1">
    <location>
        <begin position="68"/>
        <end position="87"/>
    </location>
</feature>
<protein>
    <submittedName>
        <fullName evidence="2">Uncharacterized protein</fullName>
    </submittedName>
</protein>
<proteinExistence type="predicted"/>
<reference evidence="2" key="2">
    <citation type="journal article" date="2023" name="Science">
        <title>Genomic signatures of disease resistance in endangered staghorn corals.</title>
        <authorList>
            <person name="Vollmer S.V."/>
            <person name="Selwyn J.D."/>
            <person name="Despard B.A."/>
            <person name="Roesel C.L."/>
        </authorList>
    </citation>
    <scope>NUCLEOTIDE SEQUENCE</scope>
    <source>
        <strain evidence="2">K2</strain>
    </source>
</reference>
<feature type="compositionally biased region" description="Polar residues" evidence="1">
    <location>
        <begin position="150"/>
        <end position="164"/>
    </location>
</feature>
<dbReference type="EMBL" id="JARQWQ010000134">
    <property type="protein sequence ID" value="KAK2548957.1"/>
    <property type="molecule type" value="Genomic_DNA"/>
</dbReference>
<evidence type="ECO:0000256" key="1">
    <source>
        <dbReference type="SAM" id="MobiDB-lite"/>
    </source>
</evidence>
<feature type="region of interest" description="Disordered" evidence="1">
    <location>
        <begin position="146"/>
        <end position="185"/>
    </location>
</feature>
<name>A0AAD9UTC3_ACRCE</name>
<feature type="compositionally biased region" description="Basic and acidic residues" evidence="1">
    <location>
        <begin position="68"/>
        <end position="86"/>
    </location>
</feature>
<sequence length="347" mass="38925">MSMDVPAWPSAVGPKIPELPNKSESSDLDRALACLRRELAEMQSQDRKLHKQLLTMYSSIRELRDELQSEKEGWEMEREQDSRDCADTEAAPGYVTDVEVVENDNDNHGPKINHIKQDSGILTDDEISDEELERSIKQMLKTFPPAVRPRSSSFTATTKRSNSYHVPLAKSGESKERKNNDGKPPTIARVRAISVAASDSEKLVSTRTRTQTFTEGAIHRFASMPVINEIPGDDFERNRCRSKTFALYGRRRSESVDGAVPLVSKRLPVFSPLTRHGSMPVMHSGGRSKSAAAFGELKDINNNHPTLRRATSQIVLSRTDLEKSKDTESIRGQPYRIYRSSSQISLV</sequence>
<dbReference type="Proteomes" id="UP001249851">
    <property type="component" value="Unassembled WGS sequence"/>
</dbReference>
<comment type="caution">
    <text evidence="2">The sequence shown here is derived from an EMBL/GenBank/DDBJ whole genome shotgun (WGS) entry which is preliminary data.</text>
</comment>
<accession>A0AAD9UTC3</accession>
<evidence type="ECO:0000313" key="3">
    <source>
        <dbReference type="Proteomes" id="UP001249851"/>
    </source>
</evidence>
<dbReference type="AlphaFoldDB" id="A0AAD9UTC3"/>
<gene>
    <name evidence="2" type="ORF">P5673_030704</name>
</gene>
<keyword evidence="3" id="KW-1185">Reference proteome</keyword>
<evidence type="ECO:0000313" key="2">
    <source>
        <dbReference type="EMBL" id="KAK2548957.1"/>
    </source>
</evidence>
<reference evidence="2" key="1">
    <citation type="journal article" date="2023" name="G3 (Bethesda)">
        <title>Whole genome assembly and annotation of the endangered Caribbean coral Acropora cervicornis.</title>
        <authorList>
            <person name="Selwyn J.D."/>
            <person name="Vollmer S.V."/>
        </authorList>
    </citation>
    <scope>NUCLEOTIDE SEQUENCE</scope>
    <source>
        <strain evidence="2">K2</strain>
    </source>
</reference>
<feature type="region of interest" description="Disordered" evidence="1">
    <location>
        <begin position="1"/>
        <end position="27"/>
    </location>
</feature>
<organism evidence="2 3">
    <name type="scientific">Acropora cervicornis</name>
    <name type="common">Staghorn coral</name>
    <dbReference type="NCBI Taxonomy" id="6130"/>
    <lineage>
        <taxon>Eukaryota</taxon>
        <taxon>Metazoa</taxon>
        <taxon>Cnidaria</taxon>
        <taxon>Anthozoa</taxon>
        <taxon>Hexacorallia</taxon>
        <taxon>Scleractinia</taxon>
        <taxon>Astrocoeniina</taxon>
        <taxon>Acroporidae</taxon>
        <taxon>Acropora</taxon>
    </lineage>
</organism>
<feature type="compositionally biased region" description="Basic and acidic residues" evidence="1">
    <location>
        <begin position="172"/>
        <end position="181"/>
    </location>
</feature>